<reference evidence="4 5" key="1">
    <citation type="submission" date="2019-11" db="EMBL/GenBank/DDBJ databases">
        <title>Genome sequences of 17 halophilic strains isolated from different environments.</title>
        <authorList>
            <person name="Furrow R.E."/>
        </authorList>
    </citation>
    <scope>NUCLEOTIDE SEQUENCE [LARGE SCALE GENOMIC DNA]</scope>
    <source>
        <strain evidence="4 5">22506_14_FS</strain>
    </source>
</reference>
<evidence type="ECO:0008006" key="6">
    <source>
        <dbReference type="Google" id="ProtNLM"/>
    </source>
</evidence>
<feature type="transmembrane region" description="Helical" evidence="3">
    <location>
        <begin position="12"/>
        <end position="35"/>
    </location>
</feature>
<comment type="caution">
    <text evidence="4">The sequence shown here is derived from an EMBL/GenBank/DDBJ whole genome shotgun (WGS) entry which is preliminary data.</text>
</comment>
<gene>
    <name evidence="4" type="ORF">GLW07_03645</name>
</gene>
<keyword evidence="3" id="KW-0812">Transmembrane</keyword>
<keyword evidence="3" id="KW-1133">Transmembrane helix</keyword>
<keyword evidence="1" id="KW-0175">Coiled coil</keyword>
<name>A0A845EUI0_9BACL</name>
<evidence type="ECO:0000256" key="2">
    <source>
        <dbReference type="SAM" id="MobiDB-lite"/>
    </source>
</evidence>
<dbReference type="Gene3D" id="1.10.220.30">
    <property type="match status" value="1"/>
</dbReference>
<protein>
    <recommendedName>
        <fullName evidence="6">Magnesium transporter MgtE intracellular domain-containing protein</fullName>
    </recommendedName>
</protein>
<dbReference type="Proteomes" id="UP000447833">
    <property type="component" value="Unassembled WGS sequence"/>
</dbReference>
<dbReference type="SUPFAM" id="SSF158791">
    <property type="entry name" value="MgtE N-terminal domain-like"/>
    <property type="match status" value="1"/>
</dbReference>
<feature type="region of interest" description="Disordered" evidence="2">
    <location>
        <begin position="225"/>
        <end position="247"/>
    </location>
</feature>
<feature type="coiled-coil region" evidence="1">
    <location>
        <begin position="68"/>
        <end position="134"/>
    </location>
</feature>
<proteinExistence type="predicted"/>
<organism evidence="4 5">
    <name type="scientific">Guptibacillus hwajinpoensis</name>
    <dbReference type="NCBI Taxonomy" id="208199"/>
    <lineage>
        <taxon>Bacteria</taxon>
        <taxon>Bacillati</taxon>
        <taxon>Bacillota</taxon>
        <taxon>Bacilli</taxon>
        <taxon>Bacillales</taxon>
        <taxon>Guptibacillaceae</taxon>
        <taxon>Guptibacillus</taxon>
    </lineage>
</organism>
<accession>A0A845EUI0</accession>
<evidence type="ECO:0000256" key="3">
    <source>
        <dbReference type="SAM" id="Phobius"/>
    </source>
</evidence>
<evidence type="ECO:0000313" key="5">
    <source>
        <dbReference type="Proteomes" id="UP000447833"/>
    </source>
</evidence>
<dbReference type="RefSeq" id="WP_160918266.1">
    <property type="nucleotide sequence ID" value="NZ_WMEY01000001.1"/>
</dbReference>
<dbReference type="AlphaFoldDB" id="A0A845EUI0"/>
<dbReference type="EMBL" id="WMEY01000001">
    <property type="protein sequence ID" value="MYL62446.1"/>
    <property type="molecule type" value="Genomic_DNA"/>
</dbReference>
<evidence type="ECO:0000256" key="1">
    <source>
        <dbReference type="SAM" id="Coils"/>
    </source>
</evidence>
<keyword evidence="3" id="KW-0472">Membrane</keyword>
<evidence type="ECO:0000313" key="4">
    <source>
        <dbReference type="EMBL" id="MYL62446.1"/>
    </source>
</evidence>
<sequence>MRKRQKSSWKERIIHGFLLPLAFMATVLLVVLPFLGYDLFAVATSLTKKPIAYVENNLTAEATDKNEEELLKKEIDEKDTEISKLKKQLDEKEIELGKKQSELESLSEEIKSELADKEEREKKLQQLANTYEGMSASKSASIMENLTLNEAALLLDAMGSTEQAAVLGKMNAAVAADLTIALRDLEKADDPEIAAMQERMRLLMNAIDREDSSLSTSDVANDLSEMPEEEAAGILSKMSQSEEEKEVGLSILKELKDDKRKALLAEMEESVSSSYVADLTN</sequence>